<name>A0A821JTE5_9BILA</name>
<evidence type="ECO:0000313" key="1">
    <source>
        <dbReference type="EMBL" id="CAF4726641.1"/>
    </source>
</evidence>
<protein>
    <submittedName>
        <fullName evidence="1">Uncharacterized protein</fullName>
    </submittedName>
</protein>
<dbReference type="EMBL" id="CAJOBG010107179">
    <property type="protein sequence ID" value="CAF4726641.1"/>
    <property type="molecule type" value="Genomic_DNA"/>
</dbReference>
<reference evidence="1" key="1">
    <citation type="submission" date="2021-02" db="EMBL/GenBank/DDBJ databases">
        <authorList>
            <person name="Nowell W R."/>
        </authorList>
    </citation>
    <scope>NUCLEOTIDE SEQUENCE</scope>
</reference>
<proteinExistence type="predicted"/>
<dbReference type="AlphaFoldDB" id="A0A821JTE5"/>
<feature type="non-terminal residue" evidence="1">
    <location>
        <position position="1"/>
    </location>
</feature>
<sequence>ALISGLADKLNEMSDNSTMGEMNETEAKLLNDRMSAVSLKTNFQ</sequence>
<gene>
    <name evidence="1" type="ORF">OVN521_LOCUS49284</name>
</gene>
<evidence type="ECO:0000313" key="2">
    <source>
        <dbReference type="Proteomes" id="UP000663866"/>
    </source>
</evidence>
<keyword evidence="2" id="KW-1185">Reference proteome</keyword>
<dbReference type="Proteomes" id="UP000663866">
    <property type="component" value="Unassembled WGS sequence"/>
</dbReference>
<comment type="caution">
    <text evidence="1">The sequence shown here is derived from an EMBL/GenBank/DDBJ whole genome shotgun (WGS) entry which is preliminary data.</text>
</comment>
<accession>A0A821JTE5</accession>
<organism evidence="1 2">
    <name type="scientific">Rotaria magnacalcarata</name>
    <dbReference type="NCBI Taxonomy" id="392030"/>
    <lineage>
        <taxon>Eukaryota</taxon>
        <taxon>Metazoa</taxon>
        <taxon>Spiralia</taxon>
        <taxon>Gnathifera</taxon>
        <taxon>Rotifera</taxon>
        <taxon>Eurotatoria</taxon>
        <taxon>Bdelloidea</taxon>
        <taxon>Philodinida</taxon>
        <taxon>Philodinidae</taxon>
        <taxon>Rotaria</taxon>
    </lineage>
</organism>